<dbReference type="Pfam" id="PF00249">
    <property type="entry name" value="Myb_DNA-binding"/>
    <property type="match status" value="1"/>
</dbReference>
<dbReference type="InterPro" id="IPR001005">
    <property type="entry name" value="SANT/Myb"/>
</dbReference>
<comment type="caution">
    <text evidence="3">The sequence shown here is derived from an EMBL/GenBank/DDBJ whole genome shotgun (WGS) entry which is preliminary data.</text>
</comment>
<gene>
    <name evidence="3" type="ORF">TrVE_jg9555</name>
</gene>
<evidence type="ECO:0000256" key="1">
    <source>
        <dbReference type="SAM" id="MobiDB-lite"/>
    </source>
</evidence>
<dbReference type="SUPFAM" id="SSF46689">
    <property type="entry name" value="Homeodomain-like"/>
    <property type="match status" value="1"/>
</dbReference>
<reference evidence="4" key="1">
    <citation type="journal article" date="2023" name="Commun. Biol.">
        <title>Genome analysis of Parmales, the sister group of diatoms, reveals the evolutionary specialization of diatoms from phago-mixotrophs to photoautotrophs.</title>
        <authorList>
            <person name="Ban H."/>
            <person name="Sato S."/>
            <person name="Yoshikawa S."/>
            <person name="Yamada K."/>
            <person name="Nakamura Y."/>
            <person name="Ichinomiya M."/>
            <person name="Sato N."/>
            <person name="Blanc-Mathieu R."/>
            <person name="Endo H."/>
            <person name="Kuwata A."/>
            <person name="Ogata H."/>
        </authorList>
    </citation>
    <scope>NUCLEOTIDE SEQUENCE [LARGE SCALE GENOMIC DNA]</scope>
    <source>
        <strain evidence="4">NIES 3699</strain>
    </source>
</reference>
<accession>A0A9W7C237</accession>
<dbReference type="EMBL" id="BRXX01000206">
    <property type="protein sequence ID" value="GMH97809.1"/>
    <property type="molecule type" value="Genomic_DNA"/>
</dbReference>
<dbReference type="Proteomes" id="UP001165160">
    <property type="component" value="Unassembled WGS sequence"/>
</dbReference>
<evidence type="ECO:0000259" key="2">
    <source>
        <dbReference type="PROSITE" id="PS50090"/>
    </source>
</evidence>
<protein>
    <recommendedName>
        <fullName evidence="2">Myb-like domain-containing protein</fullName>
    </recommendedName>
</protein>
<feature type="domain" description="Myb-like" evidence="2">
    <location>
        <begin position="318"/>
        <end position="372"/>
    </location>
</feature>
<organism evidence="3 4">
    <name type="scientific">Triparma verrucosa</name>
    <dbReference type="NCBI Taxonomy" id="1606542"/>
    <lineage>
        <taxon>Eukaryota</taxon>
        <taxon>Sar</taxon>
        <taxon>Stramenopiles</taxon>
        <taxon>Ochrophyta</taxon>
        <taxon>Bolidophyceae</taxon>
        <taxon>Parmales</taxon>
        <taxon>Triparmaceae</taxon>
        <taxon>Triparma</taxon>
    </lineage>
</organism>
<sequence length="437" mass="49902">MFEETEVSPSTRPSPPVAGEVPPEFSLIRADRPRSIGVGGPGIQPPSLPRTEKKKSPPPPAPPIDDVARMKEVVGVKRKAEEDEEWEEFEPRRTKKKHGGGKQKRWKDDLIGRSVRKFFRGYGYFNGVVDRVFKRTGRPRFRVDWSDNTKSTHPLSNFNSRTTEFNQWELENKEQPPLYDENPTTSSVTPNSDTPNPVKRVRGKFRFAVIAADGVTVEYRSEYFNGHLVSKSEDTYLAKWSDGSSSSYTEPAFSGLVYEYSAWAELESIRTLVHMNNAPSPLMDKTVEDMEVSSKEETEPRKKKVWYPEKFKALRAANPIKSEDLWTPEEDAALKRGRKKHGTDWDEILKSENKVLGRRTLVALRQRYGHLKNTRWTASSSPPSATRAKEQRRRVEALTLQIEAQRLQIEEKDASIERKNYIIKKLISVVEEGLGAG</sequence>
<evidence type="ECO:0000313" key="3">
    <source>
        <dbReference type="EMBL" id="GMH97809.1"/>
    </source>
</evidence>
<proteinExistence type="predicted"/>
<dbReference type="CDD" id="cd00167">
    <property type="entry name" value="SANT"/>
    <property type="match status" value="1"/>
</dbReference>
<keyword evidence="4" id="KW-1185">Reference proteome</keyword>
<dbReference type="Gene3D" id="1.10.10.60">
    <property type="entry name" value="Homeodomain-like"/>
    <property type="match status" value="1"/>
</dbReference>
<feature type="region of interest" description="Disordered" evidence="1">
    <location>
        <begin position="1"/>
        <end position="105"/>
    </location>
</feature>
<dbReference type="PROSITE" id="PS50090">
    <property type="entry name" value="MYB_LIKE"/>
    <property type="match status" value="1"/>
</dbReference>
<name>A0A9W7C237_9STRA</name>
<dbReference type="InterPro" id="IPR009057">
    <property type="entry name" value="Homeodomain-like_sf"/>
</dbReference>
<feature type="compositionally biased region" description="Basic and acidic residues" evidence="1">
    <location>
        <begin position="66"/>
        <end position="81"/>
    </location>
</feature>
<feature type="compositionally biased region" description="Polar residues" evidence="1">
    <location>
        <begin position="182"/>
        <end position="195"/>
    </location>
</feature>
<evidence type="ECO:0000313" key="4">
    <source>
        <dbReference type="Proteomes" id="UP001165160"/>
    </source>
</evidence>
<feature type="region of interest" description="Disordered" evidence="1">
    <location>
        <begin position="172"/>
        <end position="197"/>
    </location>
</feature>
<dbReference type="AlphaFoldDB" id="A0A9W7C237"/>
<feature type="compositionally biased region" description="Basic residues" evidence="1">
    <location>
        <begin position="93"/>
        <end position="105"/>
    </location>
</feature>
<dbReference type="SMART" id="SM00717">
    <property type="entry name" value="SANT"/>
    <property type="match status" value="1"/>
</dbReference>